<gene>
    <name evidence="1" type="ORF">JR316_0005715</name>
</gene>
<evidence type="ECO:0000313" key="1">
    <source>
        <dbReference type="EMBL" id="KAH9481195.1"/>
    </source>
</evidence>
<reference evidence="1" key="1">
    <citation type="submission" date="2021-10" db="EMBL/GenBank/DDBJ databases">
        <title>Psilocybe cubensis genome.</title>
        <authorList>
            <person name="Mckernan K.J."/>
            <person name="Crawford S."/>
            <person name="Trippe A."/>
            <person name="Kane L.T."/>
            <person name="Mclaughlin S."/>
        </authorList>
    </citation>
    <scope>NUCLEOTIDE SEQUENCE</scope>
    <source>
        <strain evidence="1">MGC-MH-2018</strain>
    </source>
</reference>
<proteinExistence type="predicted"/>
<dbReference type="EMBL" id="JAFIQS020000005">
    <property type="protein sequence ID" value="KAH9481195.1"/>
    <property type="molecule type" value="Genomic_DNA"/>
</dbReference>
<name>A0ACB8GZL9_PSICU</name>
<protein>
    <submittedName>
        <fullName evidence="1">Uncharacterized protein</fullName>
    </submittedName>
</protein>
<accession>A0ACB8GZL9</accession>
<sequence length="379" mass="42330">MVSLVKNVVSWGSSHRTKQPVVVDLCEICGKKPKFIENGHKHPYCSRSCARNGGGPSPTVCILQGCRSTGKPAFANFCSEVHAREGVRLGQVDKCELCEVQPRTVGTMCIPCDRVVRVEPQLRELSSGSTTYKNLRAQFLSEWESPGSSPSFEKAFEIILPRDVRLRHEQYRQANPTLEEIRTFHSSQCICDLGTKEPTLCNFKSCGICSIVKSCFKSFAFGASYNNGRFGEGVYSYRNPALADRFATSCTSSPYRVMIACDIAVESNNAGVNNDTDEESLFVPTADGILPVHIIIYATNVLTEVGIYRTTFLNIERIADDTAQVTFWEVTKPNPAPIFNQAAKAICSMEKQLFISWIFCTVSERRRRYDKSSEVFSWI</sequence>
<evidence type="ECO:0000313" key="2">
    <source>
        <dbReference type="Proteomes" id="UP000664032"/>
    </source>
</evidence>
<comment type="caution">
    <text evidence="1">The sequence shown here is derived from an EMBL/GenBank/DDBJ whole genome shotgun (WGS) entry which is preliminary data.</text>
</comment>
<organism evidence="1 2">
    <name type="scientific">Psilocybe cubensis</name>
    <name type="common">Psychedelic mushroom</name>
    <name type="synonym">Stropharia cubensis</name>
    <dbReference type="NCBI Taxonomy" id="181762"/>
    <lineage>
        <taxon>Eukaryota</taxon>
        <taxon>Fungi</taxon>
        <taxon>Dikarya</taxon>
        <taxon>Basidiomycota</taxon>
        <taxon>Agaricomycotina</taxon>
        <taxon>Agaricomycetes</taxon>
        <taxon>Agaricomycetidae</taxon>
        <taxon>Agaricales</taxon>
        <taxon>Agaricineae</taxon>
        <taxon>Strophariaceae</taxon>
        <taxon>Psilocybe</taxon>
    </lineage>
</organism>
<keyword evidence="2" id="KW-1185">Reference proteome</keyword>
<dbReference type="Proteomes" id="UP000664032">
    <property type="component" value="Unassembled WGS sequence"/>
</dbReference>